<reference evidence="1 2" key="1">
    <citation type="submission" date="2020-02" db="EMBL/GenBank/DDBJ databases">
        <title>Thermophilic hydrogen producing bacteria, Caloranaerobacter azorensis.</title>
        <authorList>
            <person name="Baek K."/>
        </authorList>
    </citation>
    <scope>NUCLEOTIDE SEQUENCE [LARGE SCALE GENOMIC DNA]</scope>
    <source>
        <strain evidence="1 2">T3-1</strain>
    </source>
</reference>
<dbReference type="Proteomes" id="UP000464452">
    <property type="component" value="Chromosome"/>
</dbReference>
<name>A0A6P1YAM8_9FIRM</name>
<evidence type="ECO:0000313" key="1">
    <source>
        <dbReference type="EMBL" id="QIB26097.1"/>
    </source>
</evidence>
<dbReference type="RefSeq" id="WP_163234277.1">
    <property type="nucleotide sequence ID" value="NZ_CP048617.1"/>
</dbReference>
<dbReference type="KEGG" id="cazo:G3A45_01495"/>
<gene>
    <name evidence="1" type="ORF">G3A45_01495</name>
</gene>
<sequence length="120" mass="13672">MSFENLLNHKCDIYHLVSTSSSKYGLPSKVEYSYPESPDLIDVPCHFNVKNGSGNISQSEPQNNLYHTTTLILPIGTDIRMNDKIIDKETGLEYTAEVPRNIRGHHIKIRVYRKAIQEAL</sequence>
<dbReference type="Gene3D" id="2.40.10.370">
    <property type="entry name" value="Protein of unknown function DUF3599"/>
    <property type="match status" value="1"/>
</dbReference>
<dbReference type="AlphaFoldDB" id="A0A6P1YAM8"/>
<dbReference type="InterPro" id="IPR038667">
    <property type="entry name" value="XkdH-like_sf"/>
</dbReference>
<protein>
    <submittedName>
        <fullName evidence="1">DUF3599 family protein</fullName>
    </submittedName>
</protein>
<evidence type="ECO:0000313" key="2">
    <source>
        <dbReference type="Proteomes" id="UP000464452"/>
    </source>
</evidence>
<organism evidence="1 2">
    <name type="scientific">Caloranaerobacter azorensis</name>
    <dbReference type="NCBI Taxonomy" id="116090"/>
    <lineage>
        <taxon>Bacteria</taxon>
        <taxon>Bacillati</taxon>
        <taxon>Bacillota</taxon>
        <taxon>Tissierellia</taxon>
        <taxon>Tissierellales</taxon>
        <taxon>Thermohalobacteraceae</taxon>
        <taxon>Caloranaerobacter</taxon>
    </lineage>
</organism>
<dbReference type="EMBL" id="CP048617">
    <property type="protein sequence ID" value="QIB26097.1"/>
    <property type="molecule type" value="Genomic_DNA"/>
</dbReference>
<dbReference type="Pfam" id="PF12206">
    <property type="entry name" value="DUF3599"/>
    <property type="match status" value="1"/>
</dbReference>
<proteinExistence type="predicted"/>
<accession>A0A6P1YAM8</accession>
<dbReference type="InterPro" id="IPR024556">
    <property type="entry name" value="DUF3599"/>
</dbReference>